<dbReference type="GO" id="GO:0003700">
    <property type="term" value="F:DNA-binding transcription factor activity"/>
    <property type="evidence" value="ECO:0007669"/>
    <property type="project" value="InterPro"/>
</dbReference>
<dbReference type="Proteomes" id="UP000604825">
    <property type="component" value="Unassembled WGS sequence"/>
</dbReference>
<dbReference type="InterPro" id="IPR044974">
    <property type="entry name" value="Disease_R_plants"/>
</dbReference>
<dbReference type="Gene3D" id="3.40.50.300">
    <property type="entry name" value="P-loop containing nucleotide triphosphate hydrolases"/>
    <property type="match status" value="1"/>
</dbReference>
<dbReference type="Pfam" id="PF00447">
    <property type="entry name" value="HSF_DNA-bind"/>
    <property type="match status" value="1"/>
</dbReference>
<dbReference type="PROSITE" id="PS50811">
    <property type="entry name" value="WRKY"/>
    <property type="match status" value="2"/>
</dbReference>
<dbReference type="FunFam" id="1.10.10.10:FF:000322">
    <property type="entry name" value="Probable disease resistance protein At1g63360"/>
    <property type="match status" value="1"/>
</dbReference>
<evidence type="ECO:0000259" key="17">
    <source>
        <dbReference type="PROSITE" id="PS50811"/>
    </source>
</evidence>
<evidence type="ECO:0000256" key="16">
    <source>
        <dbReference type="SAM" id="MobiDB-lite"/>
    </source>
</evidence>
<dbReference type="PROSITE" id="PS00434">
    <property type="entry name" value="HSF_DOMAIN"/>
    <property type="match status" value="1"/>
</dbReference>
<dbReference type="GO" id="GO:0005634">
    <property type="term" value="C:nucleus"/>
    <property type="evidence" value="ECO:0007669"/>
    <property type="project" value="UniProtKB-SubCell"/>
</dbReference>
<dbReference type="InterPro" id="IPR000232">
    <property type="entry name" value="HSF_DNA-bd"/>
</dbReference>
<evidence type="ECO:0000256" key="14">
    <source>
        <dbReference type="ARBA" id="ARBA00023242"/>
    </source>
</evidence>
<dbReference type="InterPro" id="IPR058922">
    <property type="entry name" value="WHD_DRP"/>
</dbReference>
<dbReference type="Gene3D" id="3.80.10.10">
    <property type="entry name" value="Ribonuclease Inhibitor"/>
    <property type="match status" value="1"/>
</dbReference>
<dbReference type="SUPFAM" id="SSF46785">
    <property type="entry name" value="Winged helix' DNA-binding domain"/>
    <property type="match status" value="1"/>
</dbReference>
<dbReference type="InterPro" id="IPR003657">
    <property type="entry name" value="WRKY_dom"/>
</dbReference>
<dbReference type="Gene3D" id="2.20.25.80">
    <property type="entry name" value="WRKY domain"/>
    <property type="match status" value="2"/>
</dbReference>
<dbReference type="SUPFAM" id="SSF52540">
    <property type="entry name" value="P-loop containing nucleoside triphosphate hydrolases"/>
    <property type="match status" value="1"/>
</dbReference>
<comment type="caution">
    <text evidence="18">The sequence shown here is derived from an EMBL/GenBank/DDBJ whole genome shotgun (WGS) entry which is preliminary data.</text>
</comment>
<evidence type="ECO:0000313" key="18">
    <source>
        <dbReference type="EMBL" id="CAD6254181.1"/>
    </source>
</evidence>
<comment type="similarity">
    <text evidence="2">Belongs to the disease resistance NB-LRR family.</text>
</comment>
<dbReference type="PRINTS" id="PR00364">
    <property type="entry name" value="DISEASERSIST"/>
</dbReference>
<keyword evidence="4" id="KW-0597">Phosphoprotein</keyword>
<keyword evidence="13" id="KW-0804">Transcription</keyword>
<reference evidence="18" key="1">
    <citation type="submission" date="2020-10" db="EMBL/GenBank/DDBJ databases">
        <authorList>
            <person name="Han B."/>
            <person name="Lu T."/>
            <person name="Zhao Q."/>
            <person name="Huang X."/>
            <person name="Zhao Y."/>
        </authorList>
    </citation>
    <scope>NUCLEOTIDE SEQUENCE</scope>
</reference>
<evidence type="ECO:0000256" key="13">
    <source>
        <dbReference type="ARBA" id="ARBA00023163"/>
    </source>
</evidence>
<dbReference type="Pfam" id="PF23559">
    <property type="entry name" value="WHD_DRP"/>
    <property type="match status" value="1"/>
</dbReference>
<dbReference type="OrthoDB" id="683524at2759"/>
<dbReference type="Gene3D" id="1.10.8.430">
    <property type="entry name" value="Helical domain of apoptotic protease-activating factors"/>
    <property type="match status" value="1"/>
</dbReference>
<dbReference type="PRINTS" id="PR00056">
    <property type="entry name" value="HSFDOMAIN"/>
</dbReference>
<dbReference type="Gene3D" id="1.10.10.10">
    <property type="entry name" value="Winged helix-like DNA-binding domain superfamily/Winged helix DNA-binding domain"/>
    <property type="match status" value="2"/>
</dbReference>
<feature type="region of interest" description="Disordered" evidence="16">
    <location>
        <begin position="1406"/>
        <end position="1428"/>
    </location>
</feature>
<dbReference type="InterPro" id="IPR036390">
    <property type="entry name" value="WH_DNA-bd_sf"/>
</dbReference>
<evidence type="ECO:0000256" key="6">
    <source>
        <dbReference type="ARBA" id="ARBA00022737"/>
    </source>
</evidence>
<dbReference type="InterPro" id="IPR055414">
    <property type="entry name" value="LRR_R13L4/SHOC2-like"/>
</dbReference>
<dbReference type="InterPro" id="IPR027417">
    <property type="entry name" value="P-loop_NTPase"/>
</dbReference>
<dbReference type="GO" id="GO:0043565">
    <property type="term" value="F:sequence-specific DNA binding"/>
    <property type="evidence" value="ECO:0007669"/>
    <property type="project" value="InterPro"/>
</dbReference>
<evidence type="ECO:0000313" key="19">
    <source>
        <dbReference type="Proteomes" id="UP000604825"/>
    </source>
</evidence>
<dbReference type="Pfam" id="PF23598">
    <property type="entry name" value="LRR_14"/>
    <property type="match status" value="1"/>
</dbReference>
<protein>
    <recommendedName>
        <fullName evidence="17">WRKY domain-containing protein</fullName>
    </recommendedName>
</protein>
<organism evidence="18 19">
    <name type="scientific">Miscanthus lutarioriparius</name>
    <dbReference type="NCBI Taxonomy" id="422564"/>
    <lineage>
        <taxon>Eukaryota</taxon>
        <taxon>Viridiplantae</taxon>
        <taxon>Streptophyta</taxon>
        <taxon>Embryophyta</taxon>
        <taxon>Tracheophyta</taxon>
        <taxon>Spermatophyta</taxon>
        <taxon>Magnoliopsida</taxon>
        <taxon>Liliopsida</taxon>
        <taxon>Poales</taxon>
        <taxon>Poaceae</taxon>
        <taxon>PACMAD clade</taxon>
        <taxon>Panicoideae</taxon>
        <taxon>Andropogonodae</taxon>
        <taxon>Andropogoneae</taxon>
        <taxon>Saccharinae</taxon>
        <taxon>Miscanthus</taxon>
    </lineage>
</organism>
<dbReference type="SMART" id="SM00774">
    <property type="entry name" value="WRKY"/>
    <property type="match status" value="2"/>
</dbReference>
<dbReference type="FunFam" id="2.20.25.80:FF:000006">
    <property type="entry name" value="WRKY transcription factor"/>
    <property type="match status" value="2"/>
</dbReference>
<dbReference type="PANTHER" id="PTHR23155">
    <property type="entry name" value="DISEASE RESISTANCE PROTEIN RP"/>
    <property type="match status" value="1"/>
</dbReference>
<dbReference type="FunFam" id="1.10.10.10:FF:000037">
    <property type="entry name" value="Heat stress transcription factor B-4"/>
    <property type="match status" value="1"/>
</dbReference>
<dbReference type="Pfam" id="PF18052">
    <property type="entry name" value="Rx_N"/>
    <property type="match status" value="1"/>
</dbReference>
<evidence type="ECO:0000256" key="10">
    <source>
        <dbReference type="ARBA" id="ARBA00023016"/>
    </source>
</evidence>
<dbReference type="InterPro" id="IPR036576">
    <property type="entry name" value="WRKY_dom_sf"/>
</dbReference>
<evidence type="ECO:0000256" key="5">
    <source>
        <dbReference type="ARBA" id="ARBA00022614"/>
    </source>
</evidence>
<dbReference type="InterPro" id="IPR036388">
    <property type="entry name" value="WH-like_DNA-bd_sf"/>
</dbReference>
<name>A0A811QDR7_9POAL</name>
<dbReference type="EMBL" id="CAJGYO010000009">
    <property type="protein sequence ID" value="CAD6254181.1"/>
    <property type="molecule type" value="Genomic_DNA"/>
</dbReference>
<evidence type="ECO:0000256" key="11">
    <source>
        <dbReference type="ARBA" id="ARBA00023054"/>
    </source>
</evidence>
<keyword evidence="7" id="KW-0547">Nucleotide-binding</keyword>
<evidence type="ECO:0000256" key="3">
    <source>
        <dbReference type="ARBA" id="ARBA00011233"/>
    </source>
</evidence>
<evidence type="ECO:0000256" key="7">
    <source>
        <dbReference type="ARBA" id="ARBA00022741"/>
    </source>
</evidence>
<dbReference type="InterPro" id="IPR042197">
    <property type="entry name" value="Apaf_helical"/>
</dbReference>
<keyword evidence="11" id="KW-0175">Coiled coil</keyword>
<keyword evidence="8" id="KW-0611">Plant defense</keyword>
<dbReference type="GO" id="GO:0009626">
    <property type="term" value="P:plant-type hypersensitive response"/>
    <property type="evidence" value="ECO:0007669"/>
    <property type="project" value="UniProtKB-ARBA"/>
</dbReference>
<evidence type="ECO:0000256" key="1">
    <source>
        <dbReference type="ARBA" id="ARBA00004123"/>
    </source>
</evidence>
<dbReference type="PANTHER" id="PTHR23155:SF1198">
    <property type="entry name" value="DISEASE RESISTANCE PROTEIN RGA5"/>
    <property type="match status" value="1"/>
</dbReference>
<feature type="domain" description="WRKY" evidence="17">
    <location>
        <begin position="1117"/>
        <end position="1178"/>
    </location>
</feature>
<evidence type="ECO:0000256" key="2">
    <source>
        <dbReference type="ARBA" id="ARBA00008894"/>
    </source>
</evidence>
<sequence length="1428" mass="160478">MGSLLGKLRSLLLCTQDEDHQVPEPESEIEPLQAHKEKLELLKQDLEAINNSLLNLSWVEAPNMMVKHWTNEVRDLSYDIEDYIDKRVHAAGLGCREEWRSDVDVQEINTLVKRAKDARERHNRYDLGCWASNPRFVVHDGQGRVPRLDVSGYPGQIRASEPAPATRQPASASASGQTTAALTPFIAKTYQLVDDPAVDDVISWNDDGSAFIVWRPAEFARDLLPKYFKHSNFSSFVRQLNTYAFRKIVPDRWEFASDCFRRGEKRLLCHIHRRKPDAASTGPVTVAAATAAAAKPMDLPVDPLLYAGEGEAKDLVGIDDSKVELIKRLNIDAEQRLVVSIQGPPGVGKTTLAKQVYREVEGQFECRAFVRASKMPDTRRLLGNIISQIQGRHQRPPHGLPVQELLDILRTHLQQKRYFIVIDGLWETTSWDIVISAFPEDTHCSRILITTDIEEVALECCDYEPDAIFKMEPLSGNYSTELFFNRLFGFEHELSKQLKENSEEIIRACGGLPFATISVATILAGQPDNLELWQHVKEALFSRLRYNNLTSEVMLREIIGLSCNSLPHHLKTCLLYLSMYPEGSAFLKADLVKQWSAEGFIIAVEEKNCDEVAECYFDELICRGLIQPNHTNISDEVILYTLHSTVFEVIRTMSIEENFSTMIDYSNTISELSVKVRRLSLRFSTAKYATRPESITLSPVRSLIFYGLVECLPSIMEFEVLRVLILEVWGDKEELLDLSGIGRLFQLRYMKITSNIIVKLPARMIGLPYLQTMEIYARVTSIPSDIIYLPRLLHLCVHGEINLSYGIGHTRSLRTLQSFDLSSNSADSIWQLGEMMDLRDLHVTSATEMSDPLKTKLIAFLSSFGKLGNLKSIILAPAPAPAASCTNIYLDCSWSTSPLSIFIQRLELLPPFCIFSRLPVWIGQLRKLCILKIVLRELTTGDVDSIAQLQELTILSLYVRQPTAEQIVFHRAAFPVLKFFKFRCGIMRIAFQPEAMPWLRSLNLEFNAHSGEQNGNMLAGIEHLLNLQEITGRIGAAPGAEESDRIAVESVFKDAISKHSRLTNFNLRIVGLFDEEWHKKSELDKVATVVEASQSNDASSTPNQVIFSTPFQAISDTDRRSWDDGYNWRKYGQKHVKGSEYPSSYYKCTFPSCLVKKRVDRSQDGQIIEIVYKGTHNHVRWLQSGGSEAFEHTCSGMSTITTVATSYTSSFGSNEIGVSSLRAGNSSGDEFDEQEVDSKTWVRFDDAPASSSGSDEILEGFWMAGCTSELDEVAAVVEEVSQSNDASSTPNQVIFSTPFQAISDTDRRSWDDVYNWRKYGQKHVKQSNPRSYYKCTFPSCPAKKMVERSQDGQIIEIVYKGTHNHQRPQLLQSADASEHSLGGMSGTPVATAEGLLASIADDDVGVGLPRAENAGGDEFDKDQPDSKR</sequence>
<gene>
    <name evidence="18" type="ORF">NCGR_LOCUS37787</name>
</gene>
<evidence type="ECO:0000256" key="12">
    <source>
        <dbReference type="ARBA" id="ARBA00023125"/>
    </source>
</evidence>
<evidence type="ECO:0000256" key="9">
    <source>
        <dbReference type="ARBA" id="ARBA00023015"/>
    </source>
</evidence>
<keyword evidence="14" id="KW-0539">Nucleus</keyword>
<dbReference type="InterPro" id="IPR002182">
    <property type="entry name" value="NB-ARC"/>
</dbReference>
<dbReference type="SUPFAM" id="SSF52058">
    <property type="entry name" value="L domain-like"/>
    <property type="match status" value="1"/>
</dbReference>
<feature type="domain" description="WRKY" evidence="17">
    <location>
        <begin position="1305"/>
        <end position="1368"/>
    </location>
</feature>
<dbReference type="SMART" id="SM00415">
    <property type="entry name" value="HSF"/>
    <property type="match status" value="1"/>
</dbReference>
<evidence type="ECO:0000256" key="8">
    <source>
        <dbReference type="ARBA" id="ARBA00022821"/>
    </source>
</evidence>
<keyword evidence="12" id="KW-0238">DNA-binding</keyword>
<feature type="region of interest" description="Disordered" evidence="16">
    <location>
        <begin position="157"/>
        <end position="176"/>
    </location>
</feature>
<comment type="similarity">
    <text evidence="15">Belongs to the HSF family.</text>
</comment>
<dbReference type="InterPro" id="IPR032675">
    <property type="entry name" value="LRR_dom_sf"/>
</dbReference>
<comment type="subcellular location">
    <subcellularLocation>
        <location evidence="1">Nucleus</location>
    </subcellularLocation>
</comment>
<keyword evidence="6" id="KW-0677">Repeat</keyword>
<evidence type="ECO:0000256" key="15">
    <source>
        <dbReference type="RuleBase" id="RU004020"/>
    </source>
</evidence>
<keyword evidence="10" id="KW-0346">Stress response</keyword>
<accession>A0A811QDR7</accession>
<proteinExistence type="inferred from homology"/>
<dbReference type="Pfam" id="PF03106">
    <property type="entry name" value="WRKY"/>
    <property type="match status" value="2"/>
</dbReference>
<dbReference type="SUPFAM" id="SSF118290">
    <property type="entry name" value="WRKY DNA-binding domain"/>
    <property type="match status" value="2"/>
</dbReference>
<dbReference type="Gene3D" id="1.20.5.4130">
    <property type="match status" value="1"/>
</dbReference>
<keyword evidence="5" id="KW-0433">Leucine-rich repeat</keyword>
<evidence type="ECO:0000256" key="4">
    <source>
        <dbReference type="ARBA" id="ARBA00022553"/>
    </source>
</evidence>
<dbReference type="InterPro" id="IPR041118">
    <property type="entry name" value="Rx_N"/>
</dbReference>
<dbReference type="GO" id="GO:0002758">
    <property type="term" value="P:innate immune response-activating signaling pathway"/>
    <property type="evidence" value="ECO:0007669"/>
    <property type="project" value="UniProtKB-ARBA"/>
</dbReference>
<dbReference type="Pfam" id="PF00931">
    <property type="entry name" value="NB-ARC"/>
    <property type="match status" value="1"/>
</dbReference>
<keyword evidence="9" id="KW-0805">Transcription regulation</keyword>
<dbReference type="GO" id="GO:0042742">
    <property type="term" value="P:defense response to bacterium"/>
    <property type="evidence" value="ECO:0007669"/>
    <property type="project" value="UniProtKB-ARBA"/>
</dbReference>
<comment type="subunit">
    <text evidence="3">Homotrimer.</text>
</comment>
<keyword evidence="19" id="KW-1185">Reference proteome</keyword>
<dbReference type="GO" id="GO:0043531">
    <property type="term" value="F:ADP binding"/>
    <property type="evidence" value="ECO:0007669"/>
    <property type="project" value="InterPro"/>
</dbReference>